<dbReference type="GO" id="GO:0016787">
    <property type="term" value="F:hydrolase activity"/>
    <property type="evidence" value="ECO:0007669"/>
    <property type="project" value="UniProtKB-KW"/>
</dbReference>
<protein>
    <recommendedName>
        <fullName evidence="1">RNA helicase</fullName>
        <ecNumber evidence="1">3.6.4.13</ecNumber>
    </recommendedName>
</protein>
<keyword evidence="5" id="KW-0067">ATP-binding</keyword>
<dbReference type="InterPro" id="IPR027417">
    <property type="entry name" value="P-loop_NTPase"/>
</dbReference>
<dbReference type="Proteomes" id="UP000230069">
    <property type="component" value="Unassembled WGS sequence"/>
</dbReference>
<evidence type="ECO:0000313" key="10">
    <source>
        <dbReference type="Proteomes" id="UP000230069"/>
    </source>
</evidence>
<dbReference type="AlphaFoldDB" id="A0A2G5CJX2"/>
<dbReference type="SMART" id="SM00490">
    <property type="entry name" value="HELICc"/>
    <property type="match status" value="1"/>
</dbReference>
<dbReference type="GO" id="GO:0005524">
    <property type="term" value="F:ATP binding"/>
    <property type="evidence" value="ECO:0007669"/>
    <property type="project" value="UniProtKB-KW"/>
</dbReference>
<dbReference type="InterPro" id="IPR014001">
    <property type="entry name" value="Helicase_ATP-bd"/>
</dbReference>
<name>A0A2G5CJX2_AQUCA</name>
<evidence type="ECO:0000256" key="4">
    <source>
        <dbReference type="ARBA" id="ARBA00022806"/>
    </source>
</evidence>
<dbReference type="PANTHER" id="PTHR47958">
    <property type="entry name" value="ATP-DEPENDENT RNA HELICASE DBP3"/>
    <property type="match status" value="1"/>
</dbReference>
<evidence type="ECO:0000259" key="7">
    <source>
        <dbReference type="PROSITE" id="PS51192"/>
    </source>
</evidence>
<accession>A0A2G5CJX2</accession>
<keyword evidence="2" id="KW-0547">Nucleotide-binding</keyword>
<evidence type="ECO:0000259" key="8">
    <source>
        <dbReference type="PROSITE" id="PS51194"/>
    </source>
</evidence>
<proteinExistence type="predicted"/>
<dbReference type="EMBL" id="KZ305066">
    <property type="protein sequence ID" value="PIA31558.1"/>
    <property type="molecule type" value="Genomic_DNA"/>
</dbReference>
<dbReference type="InterPro" id="IPR001650">
    <property type="entry name" value="Helicase_C-like"/>
</dbReference>
<dbReference type="InParanoid" id="A0A2G5CJX2"/>
<dbReference type="OrthoDB" id="10265785at2759"/>
<dbReference type="Pfam" id="PF00271">
    <property type="entry name" value="Helicase_C"/>
    <property type="match status" value="1"/>
</dbReference>
<evidence type="ECO:0000256" key="2">
    <source>
        <dbReference type="ARBA" id="ARBA00022741"/>
    </source>
</evidence>
<keyword evidence="4" id="KW-0347">Helicase</keyword>
<dbReference type="STRING" id="218851.A0A2G5CJX2"/>
<reference evidence="9 10" key="1">
    <citation type="submission" date="2017-09" db="EMBL/GenBank/DDBJ databases">
        <title>WGS assembly of Aquilegia coerulea Goldsmith.</title>
        <authorList>
            <person name="Hodges S."/>
            <person name="Kramer E."/>
            <person name="Nordborg M."/>
            <person name="Tomkins J."/>
            <person name="Borevitz J."/>
            <person name="Derieg N."/>
            <person name="Yan J."/>
            <person name="Mihaltcheva S."/>
            <person name="Hayes R.D."/>
            <person name="Rokhsar D."/>
        </authorList>
    </citation>
    <scope>NUCLEOTIDE SEQUENCE [LARGE SCALE GENOMIC DNA]</scope>
    <source>
        <strain evidence="10">cv. Goldsmith</strain>
    </source>
</reference>
<dbReference type="InterPro" id="IPR011545">
    <property type="entry name" value="DEAD/DEAH_box_helicase_dom"/>
</dbReference>
<dbReference type="PROSITE" id="PS51192">
    <property type="entry name" value="HELICASE_ATP_BIND_1"/>
    <property type="match status" value="1"/>
</dbReference>
<gene>
    <name evidence="9" type="ORF">AQUCO_04900097v1</name>
</gene>
<keyword evidence="3" id="KW-0378">Hydrolase</keyword>
<feature type="domain" description="Helicase C-terminal" evidence="8">
    <location>
        <begin position="278"/>
        <end position="431"/>
    </location>
</feature>
<evidence type="ECO:0000256" key="3">
    <source>
        <dbReference type="ARBA" id="ARBA00022801"/>
    </source>
</evidence>
<organism evidence="9 10">
    <name type="scientific">Aquilegia coerulea</name>
    <name type="common">Rocky mountain columbine</name>
    <dbReference type="NCBI Taxonomy" id="218851"/>
    <lineage>
        <taxon>Eukaryota</taxon>
        <taxon>Viridiplantae</taxon>
        <taxon>Streptophyta</taxon>
        <taxon>Embryophyta</taxon>
        <taxon>Tracheophyta</taxon>
        <taxon>Spermatophyta</taxon>
        <taxon>Magnoliopsida</taxon>
        <taxon>Ranunculales</taxon>
        <taxon>Ranunculaceae</taxon>
        <taxon>Thalictroideae</taxon>
        <taxon>Aquilegia</taxon>
    </lineage>
</organism>
<dbReference type="CDD" id="cd18787">
    <property type="entry name" value="SF2_C_DEAD"/>
    <property type="match status" value="1"/>
</dbReference>
<keyword evidence="10" id="KW-1185">Reference proteome</keyword>
<dbReference type="GO" id="GO:0003724">
    <property type="term" value="F:RNA helicase activity"/>
    <property type="evidence" value="ECO:0007669"/>
    <property type="project" value="UniProtKB-EC"/>
</dbReference>
<keyword evidence="6" id="KW-0694">RNA-binding</keyword>
<evidence type="ECO:0000256" key="6">
    <source>
        <dbReference type="ARBA" id="ARBA00022884"/>
    </source>
</evidence>
<dbReference type="SMART" id="SM00487">
    <property type="entry name" value="DEXDc"/>
    <property type="match status" value="1"/>
</dbReference>
<sequence length="431" mass="49778">MASFASEGFQFNGQQQFGSRAYARQFDSRVYYAHRGHGHDFFTSYDEVYETYDAMGLENNLLKGIHAIGCKKPSTMQQRGIVPFCLGHDVVIQQQQSGIDGKTATFCIGILHRLDYSQDQCQAIVLTPTTDLAKQIYKVMRALGGVDLGVKVHACDDERSFREDDRILSDGVHVVVGTPGQVFDLQCRRPFRRECIKMFVLDEVDEMLYRGYKDQIYRILNPINRIQVAIFSATMPPEAIEIARRFTFKPVRILVQPDLDGVLQFYVNVDQENWKLETLCDIYETLANNTQSVIFVNTQQKADWLTDIIRRRSRNIVSSFHGDMDHNTRDIIMSEFRSGSCRVLITTDLLVRDIVFRQVSLVINYDLPTQPENYLRHIGHRRPLQRSGQSERNSVVINFVTHDDERMLYDIQRLYNMVIRELPSLNVANLL</sequence>
<evidence type="ECO:0000256" key="1">
    <source>
        <dbReference type="ARBA" id="ARBA00012552"/>
    </source>
</evidence>
<dbReference type="PROSITE" id="PS51194">
    <property type="entry name" value="HELICASE_CTER"/>
    <property type="match status" value="1"/>
</dbReference>
<dbReference type="SUPFAM" id="SSF52540">
    <property type="entry name" value="P-loop containing nucleoside triphosphate hydrolases"/>
    <property type="match status" value="1"/>
</dbReference>
<dbReference type="Gene3D" id="3.40.50.300">
    <property type="entry name" value="P-loop containing nucleotide triphosphate hydrolases"/>
    <property type="match status" value="2"/>
</dbReference>
<feature type="domain" description="Helicase ATP-binding" evidence="7">
    <location>
        <begin position="101"/>
        <end position="253"/>
    </location>
</feature>
<dbReference type="GO" id="GO:0003723">
    <property type="term" value="F:RNA binding"/>
    <property type="evidence" value="ECO:0007669"/>
    <property type="project" value="UniProtKB-KW"/>
</dbReference>
<evidence type="ECO:0000313" key="9">
    <source>
        <dbReference type="EMBL" id="PIA31558.1"/>
    </source>
</evidence>
<dbReference type="Pfam" id="PF00270">
    <property type="entry name" value="DEAD"/>
    <property type="match status" value="1"/>
</dbReference>
<dbReference type="EC" id="3.6.4.13" evidence="1"/>
<evidence type="ECO:0000256" key="5">
    <source>
        <dbReference type="ARBA" id="ARBA00022840"/>
    </source>
</evidence>